<dbReference type="HOGENOM" id="CLU_656096_0_0_1"/>
<dbReference type="eggNOG" id="ENOG502T733">
    <property type="taxonomic scope" value="Eukaryota"/>
</dbReference>
<feature type="domain" description="INTS4 8 helical bundle" evidence="3">
    <location>
        <begin position="131"/>
        <end position="218"/>
    </location>
</feature>
<evidence type="ECO:0000256" key="1">
    <source>
        <dbReference type="ARBA" id="ARBA00004123"/>
    </source>
</evidence>
<dbReference type="AlphaFoldDB" id="B3SEG8"/>
<comment type="subcellular location">
    <subcellularLocation>
        <location evidence="1">Nucleus</location>
    </subcellularLocation>
</comment>
<dbReference type="PhylomeDB" id="B3SEG8"/>
<dbReference type="InterPro" id="IPR056235">
    <property type="entry name" value="INTS4_8HBD"/>
</dbReference>
<organism evidence="5 6">
    <name type="scientific">Trichoplax adhaerens</name>
    <name type="common">Trichoplax reptans</name>
    <dbReference type="NCBI Taxonomy" id="10228"/>
    <lineage>
        <taxon>Eukaryota</taxon>
        <taxon>Metazoa</taxon>
        <taxon>Placozoa</taxon>
        <taxon>Uniplacotomia</taxon>
        <taxon>Trichoplacea</taxon>
        <taxon>Trichoplacidae</taxon>
        <taxon>Trichoplax</taxon>
    </lineage>
</organism>
<keyword evidence="6" id="KW-1185">Reference proteome</keyword>
<reference evidence="5 6" key="1">
    <citation type="journal article" date="2008" name="Nature">
        <title>The Trichoplax genome and the nature of placozoans.</title>
        <authorList>
            <person name="Srivastava M."/>
            <person name="Begovic E."/>
            <person name="Chapman J."/>
            <person name="Putnam N.H."/>
            <person name="Hellsten U."/>
            <person name="Kawashima T."/>
            <person name="Kuo A."/>
            <person name="Mitros T."/>
            <person name="Salamov A."/>
            <person name="Carpenter M.L."/>
            <person name="Signorovitch A.Y."/>
            <person name="Moreno M.A."/>
            <person name="Kamm K."/>
            <person name="Grimwood J."/>
            <person name="Schmutz J."/>
            <person name="Shapiro H."/>
            <person name="Grigoriev I.V."/>
            <person name="Buss L.W."/>
            <person name="Schierwater B."/>
            <person name="Dellaporta S.L."/>
            <person name="Rokhsar D.S."/>
        </authorList>
    </citation>
    <scope>NUCLEOTIDE SEQUENCE [LARGE SCALE GENOMIC DNA]</scope>
    <source>
        <strain evidence="5 6">Grell-BS-1999</strain>
    </source>
</reference>
<dbReference type="GO" id="GO:0005634">
    <property type="term" value="C:nucleus"/>
    <property type="evidence" value="ECO:0007669"/>
    <property type="project" value="UniProtKB-SubCell"/>
</dbReference>
<gene>
    <name evidence="5" type="ORF">TRIADDRAFT_62657</name>
</gene>
<dbReference type="OrthoDB" id="18190at2759"/>
<evidence type="ECO:0000259" key="4">
    <source>
        <dbReference type="Pfam" id="PF25458"/>
    </source>
</evidence>
<evidence type="ECO:0000259" key="3">
    <source>
        <dbReference type="Pfam" id="PF24493"/>
    </source>
</evidence>
<dbReference type="STRING" id="10228.B3SEG8"/>
<sequence length="419" mass="47609">MSGAGRKRARKNDATMASSSVTLTIRQETVRTPLRVRSRKRSKLDTDSINTFDIPDSWNSLNVLQFLLEFSNKLPYITNCDMEKVINKLIERYSKEPDAVVRAKIISLLTNVATNYSFINTIPLINGLTTLLKNEVANMVKSQLLKSLLSITQRHINDILEYSYRMEHLFTGLNIEKSALLRQLRALAHAILVLLLIRIKLGANIGRESIGAFTDQIRSLERPILYFKERIIGLESYSFPHFGDNTSLLEEDGSKINEDSLIQRVTAIVNEPKDKTDNVYRFTARLPVAINIDINFENVSDPSVIRILVTFPDRRTQLFTPKLADFHPCSSTGYHLSTKIVISHSAWSDVGYIEICPVITYQADHVEKQLTDWKSYLENGAFDLEPDSSISNSKYQLNGILKLCSPVHISIHPKKKFHS</sequence>
<evidence type="ECO:0000313" key="5">
    <source>
        <dbReference type="EMBL" id="EDV18877.1"/>
    </source>
</evidence>
<dbReference type="KEGG" id="tad:TRIADDRAFT_62657"/>
<keyword evidence="2" id="KW-0539">Nucleus</keyword>
<dbReference type="CTD" id="6759851"/>
<accession>B3SEG8</accession>
<dbReference type="GeneID" id="6759851"/>
<dbReference type="Pfam" id="PF25458">
    <property type="entry name" value="INTS4_C"/>
    <property type="match status" value="1"/>
</dbReference>
<dbReference type="PANTHER" id="PTHR20938">
    <property type="entry name" value="INTEGRATOR COMPLEX SUBUNIT 4"/>
    <property type="match status" value="1"/>
</dbReference>
<evidence type="ECO:0000313" key="6">
    <source>
        <dbReference type="Proteomes" id="UP000009022"/>
    </source>
</evidence>
<dbReference type="PANTHER" id="PTHR20938:SF0">
    <property type="entry name" value="INTEGRATOR COMPLEX SUBUNIT 4"/>
    <property type="match status" value="1"/>
</dbReference>
<proteinExistence type="predicted"/>
<dbReference type="FunCoup" id="B3SEG8">
    <property type="interactions" value="2375"/>
</dbReference>
<protein>
    <submittedName>
        <fullName evidence="5">Uncharacterized protein</fullName>
    </submittedName>
</protein>
<dbReference type="InterPro" id="IPR016024">
    <property type="entry name" value="ARM-type_fold"/>
</dbReference>
<dbReference type="Proteomes" id="UP000009022">
    <property type="component" value="Unassembled WGS sequence"/>
</dbReference>
<dbReference type="RefSeq" id="XP_002118637.1">
    <property type="nucleotide sequence ID" value="XM_002118601.1"/>
</dbReference>
<feature type="domain" description="Integrator complex subunit 4/Protein SIEL C-terminal Ig-like" evidence="4">
    <location>
        <begin position="269"/>
        <end position="415"/>
    </location>
</feature>
<dbReference type="InterPro" id="IPR057412">
    <property type="entry name" value="INTS4_C"/>
</dbReference>
<name>B3SEG8_TRIAD</name>
<dbReference type="InParanoid" id="B3SEG8"/>
<dbReference type="SUPFAM" id="SSF48371">
    <property type="entry name" value="ARM repeat"/>
    <property type="match status" value="1"/>
</dbReference>
<dbReference type="EMBL" id="DS985482">
    <property type="protein sequence ID" value="EDV18877.1"/>
    <property type="molecule type" value="Genomic_DNA"/>
</dbReference>
<evidence type="ECO:0000256" key="2">
    <source>
        <dbReference type="ARBA" id="ARBA00023242"/>
    </source>
</evidence>
<dbReference type="Pfam" id="PF24493">
    <property type="entry name" value="INTS4_8HBD"/>
    <property type="match status" value="1"/>
</dbReference>